<sequence length="30" mass="3655">MKVLQRYSLCQPMVLILSWKRLICKFQISK</sequence>
<reference evidence="1" key="1">
    <citation type="submission" date="2014-11" db="EMBL/GenBank/DDBJ databases">
        <authorList>
            <person name="Amaro Gonzalez C."/>
        </authorList>
    </citation>
    <scope>NUCLEOTIDE SEQUENCE</scope>
</reference>
<organism evidence="1">
    <name type="scientific">Anguilla anguilla</name>
    <name type="common">European freshwater eel</name>
    <name type="synonym">Muraena anguilla</name>
    <dbReference type="NCBI Taxonomy" id="7936"/>
    <lineage>
        <taxon>Eukaryota</taxon>
        <taxon>Metazoa</taxon>
        <taxon>Chordata</taxon>
        <taxon>Craniata</taxon>
        <taxon>Vertebrata</taxon>
        <taxon>Euteleostomi</taxon>
        <taxon>Actinopterygii</taxon>
        <taxon>Neopterygii</taxon>
        <taxon>Teleostei</taxon>
        <taxon>Anguilliformes</taxon>
        <taxon>Anguillidae</taxon>
        <taxon>Anguilla</taxon>
    </lineage>
</organism>
<reference evidence="1" key="2">
    <citation type="journal article" date="2015" name="Fish Shellfish Immunol.">
        <title>Early steps in the European eel (Anguilla anguilla)-Vibrio vulnificus interaction in the gills: Role of the RtxA13 toxin.</title>
        <authorList>
            <person name="Callol A."/>
            <person name="Pajuelo D."/>
            <person name="Ebbesson L."/>
            <person name="Teles M."/>
            <person name="MacKenzie S."/>
            <person name="Amaro C."/>
        </authorList>
    </citation>
    <scope>NUCLEOTIDE SEQUENCE</scope>
</reference>
<evidence type="ECO:0000313" key="1">
    <source>
        <dbReference type="EMBL" id="JAH11619.1"/>
    </source>
</evidence>
<name>A0A0E9Q4D8_ANGAN</name>
<dbReference type="AlphaFoldDB" id="A0A0E9Q4D8"/>
<accession>A0A0E9Q4D8</accession>
<dbReference type="EMBL" id="GBXM01096958">
    <property type="protein sequence ID" value="JAH11619.1"/>
    <property type="molecule type" value="Transcribed_RNA"/>
</dbReference>
<protein>
    <submittedName>
        <fullName evidence="1">Uncharacterized protein</fullName>
    </submittedName>
</protein>
<proteinExistence type="predicted"/>